<dbReference type="InterPro" id="IPR047670">
    <property type="entry name" value="YfjT-like"/>
</dbReference>
<dbReference type="Proteomes" id="UP001589838">
    <property type="component" value="Unassembled WGS sequence"/>
</dbReference>
<evidence type="ECO:0000313" key="1">
    <source>
        <dbReference type="EMBL" id="MFC0471186.1"/>
    </source>
</evidence>
<comment type="caution">
    <text evidence="1">The sequence shown here is derived from an EMBL/GenBank/DDBJ whole genome shotgun (WGS) entry which is preliminary data.</text>
</comment>
<evidence type="ECO:0000313" key="2">
    <source>
        <dbReference type="Proteomes" id="UP001589838"/>
    </source>
</evidence>
<keyword evidence="2" id="KW-1185">Reference proteome</keyword>
<sequence>MGGAIHDKKEQMNYLHNRLDMVMNVLENIDPEEAGVAEIDRLLAMLDDIETKCKQFRYDWSE</sequence>
<proteinExistence type="predicted"/>
<gene>
    <name evidence="1" type="ORF">ACFFHM_11985</name>
</gene>
<dbReference type="EMBL" id="JBHLUX010000030">
    <property type="protein sequence ID" value="MFC0471186.1"/>
    <property type="molecule type" value="Genomic_DNA"/>
</dbReference>
<reference evidence="1 2" key="1">
    <citation type="submission" date="2024-09" db="EMBL/GenBank/DDBJ databases">
        <authorList>
            <person name="Sun Q."/>
            <person name="Mori K."/>
        </authorList>
    </citation>
    <scope>NUCLEOTIDE SEQUENCE [LARGE SCALE GENOMIC DNA]</scope>
    <source>
        <strain evidence="1 2">NCAIM B.02610</strain>
    </source>
</reference>
<dbReference type="RefSeq" id="WP_335958624.1">
    <property type="nucleotide sequence ID" value="NZ_JAXBLX010000002.1"/>
</dbReference>
<organism evidence="1 2">
    <name type="scientific">Halalkalibacter kiskunsagensis</name>
    <dbReference type="NCBI Taxonomy" id="1548599"/>
    <lineage>
        <taxon>Bacteria</taxon>
        <taxon>Bacillati</taxon>
        <taxon>Bacillota</taxon>
        <taxon>Bacilli</taxon>
        <taxon>Bacillales</taxon>
        <taxon>Bacillaceae</taxon>
        <taxon>Halalkalibacter</taxon>
    </lineage>
</organism>
<protein>
    <submittedName>
        <fullName evidence="1">SE1561 family protein</fullName>
    </submittedName>
</protein>
<dbReference type="NCBIfam" id="NF040878">
    <property type="entry name" value="SE1561_fam"/>
    <property type="match status" value="1"/>
</dbReference>
<accession>A0ABV6KD16</accession>
<name>A0ABV6KD16_9BACI</name>